<reference evidence="17 18" key="1">
    <citation type="submission" date="2015-01" db="EMBL/GenBank/DDBJ databases">
        <title>Genome Sequencing of Rickettsiales.</title>
        <authorList>
            <person name="Daugherty S.C."/>
            <person name="Su Q."/>
            <person name="Abolude K."/>
            <person name="Beier-Sexton M."/>
            <person name="Carlyon J.A."/>
            <person name="Carter R."/>
            <person name="Day N.P."/>
            <person name="Dumler S.J."/>
            <person name="Dyachenko V."/>
            <person name="Godinez A."/>
            <person name="Kurtti T.J."/>
            <person name="Lichay M."/>
            <person name="Mullins K.E."/>
            <person name="Ott S."/>
            <person name="Pappas-Brown V."/>
            <person name="Paris D.H."/>
            <person name="Patel P."/>
            <person name="Richards A.L."/>
            <person name="Sadzewicz L."/>
            <person name="Sears K."/>
            <person name="Seidman D."/>
            <person name="Sengamalay N."/>
            <person name="Stenos J."/>
            <person name="Tallon L.J."/>
            <person name="Vincent G."/>
            <person name="Fraser C.M."/>
            <person name="Munderloh U."/>
            <person name="Dunning-Hotopp J.C."/>
        </authorList>
    </citation>
    <scope>NUCLEOTIDE SEQUENCE [LARGE SCALE GENOMIC DNA]</scope>
    <source>
        <strain evidence="17 18">TA716</strain>
    </source>
</reference>
<feature type="transmembrane region" description="Helical" evidence="16">
    <location>
        <begin position="147"/>
        <end position="164"/>
    </location>
</feature>
<feature type="transmembrane region" description="Helical" evidence="16">
    <location>
        <begin position="85"/>
        <end position="103"/>
    </location>
</feature>
<protein>
    <recommendedName>
        <fullName evidence="12">Probable peptidoglycan glycosyltransferase FtsW</fullName>
        <ecNumber evidence="14">2.4.99.28</ecNumber>
    </recommendedName>
    <alternativeName>
        <fullName evidence="13">Cell division protein FtsW</fullName>
    </alternativeName>
    <alternativeName>
        <fullName evidence="10">Cell wall polymerase</fullName>
    </alternativeName>
    <alternativeName>
        <fullName evidence="9">Peptidoglycan polymerase</fullName>
    </alternativeName>
</protein>
<dbReference type="AlphaFoldDB" id="A0A0F3PAH5"/>
<dbReference type="GO" id="GO:0008360">
    <property type="term" value="P:regulation of cell shape"/>
    <property type="evidence" value="ECO:0007669"/>
    <property type="project" value="UniProtKB-KW"/>
</dbReference>
<evidence type="ECO:0000256" key="7">
    <source>
        <dbReference type="ARBA" id="ARBA00022989"/>
    </source>
</evidence>
<evidence type="ECO:0000256" key="13">
    <source>
        <dbReference type="ARBA" id="ARBA00041418"/>
    </source>
</evidence>
<dbReference type="RefSeq" id="WP_045916632.1">
    <property type="nucleotide sequence ID" value="NZ_LAOA01000006.1"/>
</dbReference>
<accession>A0A0F3PAH5</accession>
<dbReference type="EC" id="2.4.99.28" evidence="14"/>
<dbReference type="GO" id="GO:0051301">
    <property type="term" value="P:cell division"/>
    <property type="evidence" value="ECO:0007669"/>
    <property type="project" value="InterPro"/>
</dbReference>
<comment type="caution">
    <text evidence="17">The sequence shown here is derived from an EMBL/GenBank/DDBJ whole genome shotgun (WGS) entry which is preliminary data.</text>
</comment>
<keyword evidence="3" id="KW-0808">Transferase</keyword>
<gene>
    <name evidence="17" type="ORF">OTSTA716_0291</name>
</gene>
<dbReference type="PANTHER" id="PTHR30474">
    <property type="entry name" value="CELL CYCLE PROTEIN"/>
    <property type="match status" value="1"/>
</dbReference>
<evidence type="ECO:0000256" key="9">
    <source>
        <dbReference type="ARBA" id="ARBA00032370"/>
    </source>
</evidence>
<name>A0A0F3PAH5_ORITS</name>
<dbReference type="Proteomes" id="UP000033671">
    <property type="component" value="Unassembled WGS sequence"/>
</dbReference>
<feature type="transmembrane region" description="Helical" evidence="16">
    <location>
        <begin position="191"/>
        <end position="211"/>
    </location>
</feature>
<evidence type="ECO:0000256" key="2">
    <source>
        <dbReference type="ARBA" id="ARBA00022676"/>
    </source>
</evidence>
<organism evidence="17 18">
    <name type="scientific">Orientia tsutsugamushi str. TA716</name>
    <dbReference type="NCBI Taxonomy" id="1359175"/>
    <lineage>
        <taxon>Bacteria</taxon>
        <taxon>Pseudomonadati</taxon>
        <taxon>Pseudomonadota</taxon>
        <taxon>Alphaproteobacteria</taxon>
        <taxon>Rickettsiales</taxon>
        <taxon>Rickettsiaceae</taxon>
        <taxon>Rickettsieae</taxon>
        <taxon>Orientia</taxon>
    </lineage>
</organism>
<evidence type="ECO:0000256" key="11">
    <source>
        <dbReference type="ARBA" id="ARBA00038053"/>
    </source>
</evidence>
<evidence type="ECO:0000256" key="16">
    <source>
        <dbReference type="SAM" id="Phobius"/>
    </source>
</evidence>
<comment type="subcellular location">
    <subcellularLocation>
        <location evidence="1">Membrane</location>
        <topology evidence="1">Multi-pass membrane protein</topology>
    </subcellularLocation>
</comment>
<evidence type="ECO:0000313" key="17">
    <source>
        <dbReference type="EMBL" id="KJV77330.1"/>
    </source>
</evidence>
<evidence type="ECO:0000256" key="12">
    <source>
        <dbReference type="ARBA" id="ARBA00041185"/>
    </source>
</evidence>
<dbReference type="PATRIC" id="fig|1359175.3.peg.2436"/>
<feature type="transmembrane region" description="Helical" evidence="16">
    <location>
        <begin position="340"/>
        <end position="362"/>
    </location>
</feature>
<comment type="catalytic activity">
    <reaction evidence="15">
        <text>[GlcNAc-(1-&gt;4)-Mur2Ac(oyl-L-Ala-gamma-D-Glu-L-Lys-D-Ala-D-Ala)](n)-di-trans,octa-cis-undecaprenyl diphosphate + beta-D-GlcNAc-(1-&gt;4)-Mur2Ac(oyl-L-Ala-gamma-D-Glu-L-Lys-D-Ala-D-Ala)-di-trans,octa-cis-undecaprenyl diphosphate = [GlcNAc-(1-&gt;4)-Mur2Ac(oyl-L-Ala-gamma-D-Glu-L-Lys-D-Ala-D-Ala)](n+1)-di-trans,octa-cis-undecaprenyl diphosphate + di-trans,octa-cis-undecaprenyl diphosphate + H(+)</text>
        <dbReference type="Rhea" id="RHEA:23708"/>
        <dbReference type="Rhea" id="RHEA-COMP:9602"/>
        <dbReference type="Rhea" id="RHEA-COMP:9603"/>
        <dbReference type="ChEBI" id="CHEBI:15378"/>
        <dbReference type="ChEBI" id="CHEBI:58405"/>
        <dbReference type="ChEBI" id="CHEBI:60033"/>
        <dbReference type="ChEBI" id="CHEBI:78435"/>
        <dbReference type="EC" id="2.4.99.28"/>
    </reaction>
</comment>
<comment type="similarity">
    <text evidence="11">Belongs to the SEDS family. FtsW subfamily.</text>
</comment>
<dbReference type="GO" id="GO:0032153">
    <property type="term" value="C:cell division site"/>
    <property type="evidence" value="ECO:0007669"/>
    <property type="project" value="TreeGrafter"/>
</dbReference>
<evidence type="ECO:0000256" key="15">
    <source>
        <dbReference type="ARBA" id="ARBA00049902"/>
    </source>
</evidence>
<feature type="transmembrane region" description="Helical" evidence="16">
    <location>
        <begin position="21"/>
        <end position="40"/>
    </location>
</feature>
<keyword evidence="4 16" id="KW-0812">Transmembrane</keyword>
<dbReference type="PANTHER" id="PTHR30474:SF2">
    <property type="entry name" value="PEPTIDOGLYCAN GLYCOSYLTRANSFERASE FTSW-RELATED"/>
    <property type="match status" value="1"/>
</dbReference>
<evidence type="ECO:0000256" key="6">
    <source>
        <dbReference type="ARBA" id="ARBA00022984"/>
    </source>
</evidence>
<feature type="transmembrane region" description="Helical" evidence="16">
    <location>
        <begin position="274"/>
        <end position="295"/>
    </location>
</feature>
<keyword evidence="7 16" id="KW-1133">Transmembrane helix</keyword>
<sequence length="375" mass="41466">MNYNSTEKFRILWRWWKSIDQYTVFLLCILSALSLMLVTTSGAAVANRIGVPQSYFASKHIFYVVLAVGTTFVVSFLNKTTIKRLAILGFILNIILLIFIKFYGNPIKGAKRWINIGGISLQPSEFVKPFFLVITGWLLSAIQSNEIRFIVTIILYLIVALLLITQPDFGMLITISVAFGIQLFIAGIPLLWLLILVCISIAGTTGAYSLLPHVKRRIDSFLDPTNSENYQVMKSLQAFKNGGLYGKGPGEGLVKHMLPDSHTDFIFAVAGEELGAIVCLIIVAIFTFIVIYGFIKLLFEEDNYTIFVSSGILSQFGFQAIVNMCVSTNLLPTKGMTLPFISYGGSSSVAVAIGVGILLALTRHKTDLSKYKLKI</sequence>
<dbReference type="GO" id="GO:0005886">
    <property type="term" value="C:plasma membrane"/>
    <property type="evidence" value="ECO:0007669"/>
    <property type="project" value="TreeGrafter"/>
</dbReference>
<evidence type="ECO:0000256" key="14">
    <source>
        <dbReference type="ARBA" id="ARBA00044770"/>
    </source>
</evidence>
<keyword evidence="2" id="KW-0328">Glycosyltransferase</keyword>
<evidence type="ECO:0000256" key="3">
    <source>
        <dbReference type="ARBA" id="ARBA00022679"/>
    </source>
</evidence>
<evidence type="ECO:0000256" key="10">
    <source>
        <dbReference type="ARBA" id="ARBA00033270"/>
    </source>
</evidence>
<evidence type="ECO:0000313" key="18">
    <source>
        <dbReference type="Proteomes" id="UP000033671"/>
    </source>
</evidence>
<evidence type="ECO:0000256" key="4">
    <source>
        <dbReference type="ARBA" id="ARBA00022692"/>
    </source>
</evidence>
<evidence type="ECO:0000256" key="8">
    <source>
        <dbReference type="ARBA" id="ARBA00023136"/>
    </source>
</evidence>
<proteinExistence type="inferred from homology"/>
<keyword evidence="6" id="KW-0573">Peptidoglycan synthesis</keyword>
<dbReference type="GO" id="GO:0015648">
    <property type="term" value="F:lipid-linked peptidoglycan transporter activity"/>
    <property type="evidence" value="ECO:0007669"/>
    <property type="project" value="TreeGrafter"/>
</dbReference>
<keyword evidence="8 16" id="KW-0472">Membrane</keyword>
<dbReference type="Pfam" id="PF01098">
    <property type="entry name" value="FTSW_RODA_SPOVE"/>
    <property type="match status" value="1"/>
</dbReference>
<dbReference type="GO" id="GO:0008955">
    <property type="term" value="F:peptidoglycan glycosyltransferase activity"/>
    <property type="evidence" value="ECO:0007669"/>
    <property type="project" value="UniProtKB-EC"/>
</dbReference>
<evidence type="ECO:0000256" key="5">
    <source>
        <dbReference type="ARBA" id="ARBA00022960"/>
    </source>
</evidence>
<keyword evidence="5" id="KW-0133">Cell shape</keyword>
<evidence type="ECO:0000256" key="1">
    <source>
        <dbReference type="ARBA" id="ARBA00004141"/>
    </source>
</evidence>
<dbReference type="EMBL" id="LAOA01000006">
    <property type="protein sequence ID" value="KJV77330.1"/>
    <property type="molecule type" value="Genomic_DNA"/>
</dbReference>
<dbReference type="InterPro" id="IPR001182">
    <property type="entry name" value="FtsW/RodA"/>
</dbReference>
<feature type="transmembrane region" description="Helical" evidence="16">
    <location>
        <begin position="60"/>
        <end position="78"/>
    </location>
</feature>
<feature type="transmembrane region" description="Helical" evidence="16">
    <location>
        <begin position="169"/>
        <end position="185"/>
    </location>
</feature>
<dbReference type="GO" id="GO:0009252">
    <property type="term" value="P:peptidoglycan biosynthetic process"/>
    <property type="evidence" value="ECO:0007669"/>
    <property type="project" value="UniProtKB-KW"/>
</dbReference>